<proteinExistence type="predicted"/>
<accession>X1T4Y6</accession>
<name>X1T4Y6_9ZZZZ</name>
<comment type="caution">
    <text evidence="2">The sequence shown here is derived from an EMBL/GenBank/DDBJ whole genome shotgun (WGS) entry which is preliminary data.</text>
</comment>
<dbReference type="Gene3D" id="1.20.120.430">
    <property type="entry name" value="tRNA modification GTPase MnmE domain 2"/>
    <property type="match status" value="1"/>
</dbReference>
<protein>
    <recommendedName>
        <fullName evidence="1">MnmE helical domain-containing protein</fullName>
    </recommendedName>
</protein>
<dbReference type="SUPFAM" id="SSF116878">
    <property type="entry name" value="TrmE connector domain"/>
    <property type="match status" value="1"/>
</dbReference>
<sequence>IELAVGSTKRNTRYEIRDTKYGVALTARHKQAVTEAIENVGESINELKAGSDEVTAMMLRAAYQAISDIDSAGRIDDEILERIFSRFCIGK</sequence>
<dbReference type="EMBL" id="BARW01018560">
    <property type="protein sequence ID" value="GAJ00304.1"/>
    <property type="molecule type" value="Genomic_DNA"/>
</dbReference>
<dbReference type="InterPro" id="IPR025867">
    <property type="entry name" value="MnmE_helical"/>
</dbReference>
<evidence type="ECO:0000259" key="1">
    <source>
        <dbReference type="Pfam" id="PF12631"/>
    </source>
</evidence>
<dbReference type="AlphaFoldDB" id="X1T4Y6"/>
<organism evidence="2">
    <name type="scientific">marine sediment metagenome</name>
    <dbReference type="NCBI Taxonomy" id="412755"/>
    <lineage>
        <taxon>unclassified sequences</taxon>
        <taxon>metagenomes</taxon>
        <taxon>ecological metagenomes</taxon>
    </lineage>
</organism>
<feature type="domain" description="MnmE helical" evidence="1">
    <location>
        <begin position="18"/>
        <end position="88"/>
    </location>
</feature>
<evidence type="ECO:0000313" key="2">
    <source>
        <dbReference type="EMBL" id="GAJ00304.1"/>
    </source>
</evidence>
<dbReference type="InterPro" id="IPR027368">
    <property type="entry name" value="MnmE_dom2"/>
</dbReference>
<dbReference type="Pfam" id="PF12631">
    <property type="entry name" value="MnmE_helical"/>
    <property type="match status" value="1"/>
</dbReference>
<reference evidence="2" key="1">
    <citation type="journal article" date="2014" name="Front. Microbiol.">
        <title>High frequency of phylogenetically diverse reductive dehalogenase-homologous genes in deep subseafloor sedimentary metagenomes.</title>
        <authorList>
            <person name="Kawai M."/>
            <person name="Futagami T."/>
            <person name="Toyoda A."/>
            <person name="Takaki Y."/>
            <person name="Nishi S."/>
            <person name="Hori S."/>
            <person name="Arai W."/>
            <person name="Tsubouchi T."/>
            <person name="Morono Y."/>
            <person name="Uchiyama I."/>
            <person name="Ito T."/>
            <person name="Fujiyama A."/>
            <person name="Inagaki F."/>
            <person name="Takami H."/>
        </authorList>
    </citation>
    <scope>NUCLEOTIDE SEQUENCE</scope>
    <source>
        <strain evidence="2">Expedition CK06-06</strain>
    </source>
</reference>
<gene>
    <name evidence="2" type="ORF">S12H4_31753</name>
</gene>
<feature type="non-terminal residue" evidence="2">
    <location>
        <position position="1"/>
    </location>
</feature>